<dbReference type="InterPro" id="IPR011333">
    <property type="entry name" value="SKP1/BTB/POZ_sf"/>
</dbReference>
<gene>
    <name evidence="1" type="ORF">BT67DRAFT_385720</name>
</gene>
<dbReference type="SUPFAM" id="SSF54695">
    <property type="entry name" value="POZ domain"/>
    <property type="match status" value="1"/>
</dbReference>
<sequence length="182" mass="20500">MWMGDPDGDITLEFEGWAWKVKADILGAHFPWMNSAFPNSVPGSHVVCAGISGGIEPETFVALLEFLHTNEFRGHTWESEPSFLTYVEAYFAAESLCIETLRTAMVERVENLSRTEEKHLQSFVDAIVSVETHKWSPKIQKAMYDAGERMKDRLVGLLAFRELTEDYPAGKGFAQAIGLERL</sequence>
<keyword evidence="2" id="KW-1185">Reference proteome</keyword>
<organism evidence="1 2">
    <name type="scientific">Trichocladium antarcticum</name>
    <dbReference type="NCBI Taxonomy" id="1450529"/>
    <lineage>
        <taxon>Eukaryota</taxon>
        <taxon>Fungi</taxon>
        <taxon>Dikarya</taxon>
        <taxon>Ascomycota</taxon>
        <taxon>Pezizomycotina</taxon>
        <taxon>Sordariomycetes</taxon>
        <taxon>Sordariomycetidae</taxon>
        <taxon>Sordariales</taxon>
        <taxon>Chaetomiaceae</taxon>
        <taxon>Trichocladium</taxon>
    </lineage>
</organism>
<name>A0AAN6UGA2_9PEZI</name>
<accession>A0AAN6UGA2</accession>
<evidence type="ECO:0000313" key="2">
    <source>
        <dbReference type="Proteomes" id="UP001304895"/>
    </source>
</evidence>
<evidence type="ECO:0008006" key="3">
    <source>
        <dbReference type="Google" id="ProtNLM"/>
    </source>
</evidence>
<comment type="caution">
    <text evidence="1">The sequence shown here is derived from an EMBL/GenBank/DDBJ whole genome shotgun (WGS) entry which is preliminary data.</text>
</comment>
<dbReference type="EMBL" id="MU853418">
    <property type="protein sequence ID" value="KAK4132345.1"/>
    <property type="molecule type" value="Genomic_DNA"/>
</dbReference>
<dbReference type="Gene3D" id="3.30.710.10">
    <property type="entry name" value="Potassium Channel Kv1.1, Chain A"/>
    <property type="match status" value="1"/>
</dbReference>
<reference evidence="1" key="1">
    <citation type="journal article" date="2023" name="Mol. Phylogenet. Evol.">
        <title>Genome-scale phylogeny and comparative genomics of the fungal order Sordariales.</title>
        <authorList>
            <person name="Hensen N."/>
            <person name="Bonometti L."/>
            <person name="Westerberg I."/>
            <person name="Brannstrom I.O."/>
            <person name="Guillou S."/>
            <person name="Cros-Aarteil S."/>
            <person name="Calhoun S."/>
            <person name="Haridas S."/>
            <person name="Kuo A."/>
            <person name="Mondo S."/>
            <person name="Pangilinan J."/>
            <person name="Riley R."/>
            <person name="LaButti K."/>
            <person name="Andreopoulos B."/>
            <person name="Lipzen A."/>
            <person name="Chen C."/>
            <person name="Yan M."/>
            <person name="Daum C."/>
            <person name="Ng V."/>
            <person name="Clum A."/>
            <person name="Steindorff A."/>
            <person name="Ohm R.A."/>
            <person name="Martin F."/>
            <person name="Silar P."/>
            <person name="Natvig D.O."/>
            <person name="Lalanne C."/>
            <person name="Gautier V."/>
            <person name="Ament-Velasquez S.L."/>
            <person name="Kruys A."/>
            <person name="Hutchinson M.I."/>
            <person name="Powell A.J."/>
            <person name="Barry K."/>
            <person name="Miller A.N."/>
            <person name="Grigoriev I.V."/>
            <person name="Debuchy R."/>
            <person name="Gladieux P."/>
            <person name="Hiltunen Thoren M."/>
            <person name="Johannesson H."/>
        </authorList>
    </citation>
    <scope>NUCLEOTIDE SEQUENCE</scope>
    <source>
        <strain evidence="1">CBS 123565</strain>
    </source>
</reference>
<reference evidence="1" key="2">
    <citation type="submission" date="2023-05" db="EMBL/GenBank/DDBJ databases">
        <authorList>
            <consortium name="Lawrence Berkeley National Laboratory"/>
            <person name="Steindorff A."/>
            <person name="Hensen N."/>
            <person name="Bonometti L."/>
            <person name="Westerberg I."/>
            <person name="Brannstrom I.O."/>
            <person name="Guillou S."/>
            <person name="Cros-Aarteil S."/>
            <person name="Calhoun S."/>
            <person name="Haridas S."/>
            <person name="Kuo A."/>
            <person name="Mondo S."/>
            <person name="Pangilinan J."/>
            <person name="Riley R."/>
            <person name="Labutti K."/>
            <person name="Andreopoulos B."/>
            <person name="Lipzen A."/>
            <person name="Chen C."/>
            <person name="Yanf M."/>
            <person name="Daum C."/>
            <person name="Ng V."/>
            <person name="Clum A."/>
            <person name="Ohm R."/>
            <person name="Martin F."/>
            <person name="Silar P."/>
            <person name="Natvig D."/>
            <person name="Lalanne C."/>
            <person name="Gautier V."/>
            <person name="Ament-Velasquez S.L."/>
            <person name="Kruys A."/>
            <person name="Hutchinson M.I."/>
            <person name="Powell A.J."/>
            <person name="Barry K."/>
            <person name="Miller A.N."/>
            <person name="Grigoriev I.V."/>
            <person name="Debuchy R."/>
            <person name="Gladieux P."/>
            <person name="Thoren M.H."/>
            <person name="Johannesson H."/>
        </authorList>
    </citation>
    <scope>NUCLEOTIDE SEQUENCE</scope>
    <source>
        <strain evidence="1">CBS 123565</strain>
    </source>
</reference>
<evidence type="ECO:0000313" key="1">
    <source>
        <dbReference type="EMBL" id="KAK4132345.1"/>
    </source>
</evidence>
<proteinExistence type="predicted"/>
<dbReference type="AlphaFoldDB" id="A0AAN6UGA2"/>
<dbReference type="Proteomes" id="UP001304895">
    <property type="component" value="Unassembled WGS sequence"/>
</dbReference>
<protein>
    <recommendedName>
        <fullName evidence="3">BTB domain-containing protein</fullName>
    </recommendedName>
</protein>